<dbReference type="GO" id="GO:0006508">
    <property type="term" value="P:proteolysis"/>
    <property type="evidence" value="ECO:0007669"/>
    <property type="project" value="InterPro"/>
</dbReference>
<dbReference type="SUPFAM" id="SSF55166">
    <property type="entry name" value="Hedgehog/DD-peptidase"/>
    <property type="match status" value="1"/>
</dbReference>
<dbReference type="InterPro" id="IPR009045">
    <property type="entry name" value="Zn_M74/Hedgehog-like"/>
</dbReference>
<gene>
    <name evidence="3" type="ORF">C672_3454</name>
</gene>
<keyword evidence="3" id="KW-0121">Carboxypeptidase</keyword>
<keyword evidence="1" id="KW-0732">Signal</keyword>
<dbReference type="GO" id="GO:0004180">
    <property type="term" value="F:carboxypeptidase activity"/>
    <property type="evidence" value="ECO:0007669"/>
    <property type="project" value="UniProtKB-KW"/>
</dbReference>
<evidence type="ECO:0000259" key="2">
    <source>
        <dbReference type="Pfam" id="PF02557"/>
    </source>
</evidence>
<accession>T4VHL4</accession>
<dbReference type="PATRIC" id="fig|1233171.3.peg.3325"/>
<dbReference type="InterPro" id="IPR003709">
    <property type="entry name" value="VanY-like_core_dom"/>
</dbReference>
<evidence type="ECO:0000313" key="3">
    <source>
        <dbReference type="EMBL" id="EQK40256.1"/>
    </source>
</evidence>
<dbReference type="Proteomes" id="UP000015688">
    <property type="component" value="Unassembled WGS sequence"/>
</dbReference>
<comment type="caution">
    <text evidence="3">The sequence shown here is derived from an EMBL/GenBank/DDBJ whole genome shotgun (WGS) entry which is preliminary data.</text>
</comment>
<dbReference type="RefSeq" id="WP_021434354.1">
    <property type="nucleotide sequence ID" value="NZ_AVNC01000020.1"/>
</dbReference>
<evidence type="ECO:0000313" key="4">
    <source>
        <dbReference type="Proteomes" id="UP000015688"/>
    </source>
</evidence>
<dbReference type="GeneID" id="67474520"/>
<dbReference type="PANTHER" id="PTHR34385">
    <property type="entry name" value="D-ALANYL-D-ALANINE CARBOXYPEPTIDASE"/>
    <property type="match status" value="1"/>
</dbReference>
<dbReference type="InterPro" id="IPR058193">
    <property type="entry name" value="VanY/YodJ_core_dom"/>
</dbReference>
<dbReference type="AlphaFoldDB" id="T4VHL4"/>
<dbReference type="InterPro" id="IPR052179">
    <property type="entry name" value="DD-CPase-like"/>
</dbReference>
<proteinExistence type="predicted"/>
<protein>
    <submittedName>
        <fullName evidence="3">D-alanyl-D-alanine carboxypeptidase family protein</fullName>
    </submittedName>
</protein>
<dbReference type="EMBL" id="AVNC01000020">
    <property type="protein sequence ID" value="EQK40256.1"/>
    <property type="molecule type" value="Genomic_DNA"/>
</dbReference>
<feature type="domain" description="D-alanyl-D-alanine carboxypeptidase-like core" evidence="2">
    <location>
        <begin position="80"/>
        <end position="203"/>
    </location>
</feature>
<feature type="chain" id="PRO_5004596184" evidence="1">
    <location>
        <begin position="28"/>
        <end position="223"/>
    </location>
</feature>
<keyword evidence="3" id="KW-0378">Hydrolase</keyword>
<dbReference type="CDD" id="cd14852">
    <property type="entry name" value="LD-carboxypeptidase"/>
    <property type="match status" value="1"/>
</dbReference>
<feature type="signal peptide" evidence="1">
    <location>
        <begin position="1"/>
        <end position="27"/>
    </location>
</feature>
<dbReference type="Pfam" id="PF02557">
    <property type="entry name" value="VanY"/>
    <property type="match status" value="1"/>
</dbReference>
<evidence type="ECO:0000256" key="1">
    <source>
        <dbReference type="SAM" id="SignalP"/>
    </source>
</evidence>
<reference evidence="3 4" key="1">
    <citation type="submission" date="2013-06" db="EMBL/GenBank/DDBJ databases">
        <authorList>
            <person name="Walk S."/>
            <person name="Aronoff D."/>
            <person name="Young V.Y."/>
            <person name="Marsh J."/>
            <person name="Harrison L."/>
            <person name="Daugherty S.C."/>
            <person name="Shefchek K.A."/>
            <person name="Hine E.E."/>
            <person name="Tallon L.J."/>
            <person name="Sadzewicz L.K."/>
            <person name="Rasko D.A."/>
        </authorList>
    </citation>
    <scope>NUCLEOTIDE SEQUENCE [LARGE SCALE GENOMIC DNA]</scope>
    <source>
        <strain evidence="3 4">ATCC 638</strain>
    </source>
</reference>
<name>T4VHL4_PARBF</name>
<dbReference type="PANTHER" id="PTHR34385:SF1">
    <property type="entry name" value="PEPTIDOGLYCAN L-ALANYL-D-GLUTAMATE ENDOPEPTIDASE CWLK"/>
    <property type="match status" value="1"/>
</dbReference>
<sequence length="223" mass="25528">MKSKIKAIIISGALALSTFFISSYSVAFENSLESENRPEIIESNLMLVNKNNSLKSSYKPKELVIPNISFDTSATKEERLMTPNSAKAIEKLFKDARKDGINFLGMSAYRSYDLQKHTYYNRIRSVGKKEADKYVAKPGKSEHQTGLAIDVTNKDRWFVKSTAEAQWLAANAHEYGFILRYPEGKENITGVSYEPWHIRYIGKKVAQKIYDEQITFEEFSEKK</sequence>
<dbReference type="Gene3D" id="3.30.1380.10">
    <property type="match status" value="1"/>
</dbReference>
<keyword evidence="3" id="KW-0645">Protease</keyword>
<organism evidence="3 4">
    <name type="scientific">Paraclostridium bifermentans ATCC 638 = DSM 14991</name>
    <dbReference type="NCBI Taxonomy" id="1233171"/>
    <lineage>
        <taxon>Bacteria</taxon>
        <taxon>Bacillati</taxon>
        <taxon>Bacillota</taxon>
        <taxon>Clostridia</taxon>
        <taxon>Peptostreptococcales</taxon>
        <taxon>Peptostreptococcaceae</taxon>
        <taxon>Paraclostridium</taxon>
    </lineage>
</organism>